<evidence type="ECO:0000313" key="14">
    <source>
        <dbReference type="Proteomes" id="UP000242875"/>
    </source>
</evidence>
<comment type="similarity">
    <text evidence="3 12">Belongs to the eukaryotic-type primase small subunit family.</text>
</comment>
<dbReference type="Gene3D" id="3.90.920.10">
    <property type="entry name" value="DNA primase, PRIM domain"/>
    <property type="match status" value="1"/>
</dbReference>
<evidence type="ECO:0000256" key="7">
    <source>
        <dbReference type="ARBA" id="ARBA00022695"/>
    </source>
</evidence>
<dbReference type="GO" id="GO:0005737">
    <property type="term" value="C:cytoplasm"/>
    <property type="evidence" value="ECO:0007669"/>
    <property type="project" value="EnsemblFungi"/>
</dbReference>
<proteinExistence type="inferred from homology"/>
<comment type="cofactor">
    <cofactor evidence="2">
        <name>Mg(2+)</name>
        <dbReference type="ChEBI" id="CHEBI:18420"/>
    </cofactor>
</comment>
<dbReference type="InterPro" id="IPR002755">
    <property type="entry name" value="DNA_primase_S"/>
</dbReference>
<dbReference type="Pfam" id="PF01896">
    <property type="entry name" value="DNA_primase_S"/>
    <property type="match status" value="1"/>
</dbReference>
<evidence type="ECO:0000256" key="3">
    <source>
        <dbReference type="ARBA" id="ARBA00009762"/>
    </source>
</evidence>
<accession>A0A261XXM7</accession>
<dbReference type="SUPFAM" id="SSF56747">
    <property type="entry name" value="Prim-pol domain"/>
    <property type="match status" value="1"/>
</dbReference>
<dbReference type="GO" id="GO:0006269">
    <property type="term" value="P:DNA replication, synthesis of primer"/>
    <property type="evidence" value="ECO:0007669"/>
    <property type="project" value="UniProtKB-KW"/>
</dbReference>
<evidence type="ECO:0000256" key="6">
    <source>
        <dbReference type="ARBA" id="ARBA00022679"/>
    </source>
</evidence>
<dbReference type="GO" id="GO:0046872">
    <property type="term" value="F:metal ion binding"/>
    <property type="evidence" value="ECO:0007669"/>
    <property type="project" value="UniProtKB-KW"/>
</dbReference>
<keyword evidence="4 12" id="KW-0240">DNA-directed RNA polymerase</keyword>
<keyword evidence="14" id="KW-1185">Reference proteome</keyword>
<dbReference type="GO" id="GO:0006270">
    <property type="term" value="P:DNA replication initiation"/>
    <property type="evidence" value="ECO:0007669"/>
    <property type="project" value="EnsemblFungi"/>
</dbReference>
<evidence type="ECO:0000256" key="10">
    <source>
        <dbReference type="ARBA" id="ARBA00022833"/>
    </source>
</evidence>
<dbReference type="EC" id="2.7.7.-" evidence="12"/>
<comment type="caution">
    <text evidence="13">The sequence shown here is derived from an EMBL/GenBank/DDBJ whole genome shotgun (WGS) entry which is preliminary data.</text>
</comment>
<evidence type="ECO:0000313" key="13">
    <source>
        <dbReference type="EMBL" id="OZJ03081.1"/>
    </source>
</evidence>
<dbReference type="CDD" id="cd04860">
    <property type="entry name" value="AE_Prim_S"/>
    <property type="match status" value="1"/>
</dbReference>
<reference evidence="13 14" key="1">
    <citation type="journal article" date="2017" name="Mycologia">
        <title>Bifiguratus adelaidae, gen. et sp. nov., a new member of Mucoromycotina in endophytic and soil-dwelling habitats.</title>
        <authorList>
            <person name="Torres-Cruz T.J."/>
            <person name="Billingsley Tobias T.L."/>
            <person name="Almatruk M."/>
            <person name="Hesse C."/>
            <person name="Kuske C.R."/>
            <person name="Desiro A."/>
            <person name="Benucci G.M."/>
            <person name="Bonito G."/>
            <person name="Stajich J.E."/>
            <person name="Dunlap C."/>
            <person name="Arnold A.E."/>
            <person name="Porras-Alfaro A."/>
        </authorList>
    </citation>
    <scope>NUCLEOTIDE SEQUENCE [LARGE SCALE GENOMIC DNA]</scope>
    <source>
        <strain evidence="13 14">AZ0501</strain>
    </source>
</reference>
<gene>
    <name evidence="13" type="ORF">BZG36_03907</name>
</gene>
<keyword evidence="8 12" id="KW-0235">DNA replication</keyword>
<keyword evidence="10" id="KW-0862">Zinc</keyword>
<protein>
    <recommendedName>
        <fullName evidence="12">DNA primase</fullName>
        <ecNumber evidence="12">2.7.7.-</ecNumber>
    </recommendedName>
</protein>
<dbReference type="AlphaFoldDB" id="A0A261XXM7"/>
<evidence type="ECO:0000256" key="12">
    <source>
        <dbReference type="RuleBase" id="RU003514"/>
    </source>
</evidence>
<dbReference type="GO" id="GO:0003899">
    <property type="term" value="F:DNA-directed RNA polymerase activity"/>
    <property type="evidence" value="ECO:0007669"/>
    <property type="project" value="EnsemblFungi"/>
</dbReference>
<evidence type="ECO:0000256" key="8">
    <source>
        <dbReference type="ARBA" id="ARBA00022705"/>
    </source>
</evidence>
<keyword evidence="5 12" id="KW-0639">Primosome</keyword>
<evidence type="ECO:0000256" key="4">
    <source>
        <dbReference type="ARBA" id="ARBA00022478"/>
    </source>
</evidence>
<sequence length="440" mass="51166">MPALANDDFGLHDDDVIMDEAVDKAIFRSTIMSSQDDADYGTLLRMFYQRFFPYKMYFNWLNYDTLPNKNFFNREFSFTLASDVYLRYNSFADAEEFRREIERLQPVKIDIGAIYTAKPKDKKQLRPQAFQPVEKELVFDIDMTDYDEIRTCCSGGAICLKCWEFMTIAVKVLDEALRQDFGFKHLLWVYSGRRGVHCWVSDETARKLSNDSRKAIVTYLEVVKGGAQASKKVRLNQLLHPSLSRALDVLKDYFPQLILEKQHVLAEPETWNKLLELISDQVIRQALDERWQADPTRSAQAKWKDIKQQLLASNYNEARAETVMREIIFQYTYPRLDDNVSVHINHLLKSPFCVHPKTNRVCVPIDPQTCDSFNPLEVPTLARLHQELNDYNSPYGSGKSLSDIEKTSLAPYIKIFDTFVNELLKEVRDQKRGKSYGVLK</sequence>
<dbReference type="PANTHER" id="PTHR10536">
    <property type="entry name" value="DNA PRIMASE SMALL SUBUNIT"/>
    <property type="match status" value="1"/>
</dbReference>
<dbReference type="InterPro" id="IPR014052">
    <property type="entry name" value="DNA_primase_ssu_euk/arc"/>
</dbReference>
<evidence type="ECO:0000256" key="5">
    <source>
        <dbReference type="ARBA" id="ARBA00022515"/>
    </source>
</evidence>
<dbReference type="NCBIfam" id="TIGR00335">
    <property type="entry name" value="primase_sml"/>
    <property type="match status" value="1"/>
</dbReference>
<evidence type="ECO:0000256" key="11">
    <source>
        <dbReference type="ARBA" id="ARBA00023163"/>
    </source>
</evidence>
<dbReference type="GO" id="GO:0005658">
    <property type="term" value="C:alpha DNA polymerase:primase complex"/>
    <property type="evidence" value="ECO:0007669"/>
    <property type="project" value="EnsemblFungi"/>
</dbReference>
<evidence type="ECO:0000256" key="9">
    <source>
        <dbReference type="ARBA" id="ARBA00022723"/>
    </source>
</evidence>
<evidence type="ECO:0000256" key="2">
    <source>
        <dbReference type="ARBA" id="ARBA00001946"/>
    </source>
</evidence>
<dbReference type="Proteomes" id="UP000242875">
    <property type="component" value="Unassembled WGS sequence"/>
</dbReference>
<dbReference type="GO" id="GO:0003697">
    <property type="term" value="F:single-stranded DNA binding"/>
    <property type="evidence" value="ECO:0007669"/>
    <property type="project" value="EnsemblFungi"/>
</dbReference>
<comment type="cofactor">
    <cofactor evidence="1">
        <name>Mn(2+)</name>
        <dbReference type="ChEBI" id="CHEBI:29035"/>
    </cofactor>
</comment>
<dbReference type="OrthoDB" id="19606at2759"/>
<keyword evidence="6 12" id="KW-0808">Transferase</keyword>
<keyword evidence="9" id="KW-0479">Metal-binding</keyword>
<keyword evidence="7" id="KW-0548">Nucleotidyltransferase</keyword>
<evidence type="ECO:0000256" key="1">
    <source>
        <dbReference type="ARBA" id="ARBA00001936"/>
    </source>
</evidence>
<dbReference type="EMBL" id="MVBO01000105">
    <property type="protein sequence ID" value="OZJ03081.1"/>
    <property type="molecule type" value="Genomic_DNA"/>
</dbReference>
<organism evidence="13 14">
    <name type="scientific">Bifiguratus adelaidae</name>
    <dbReference type="NCBI Taxonomy" id="1938954"/>
    <lineage>
        <taxon>Eukaryota</taxon>
        <taxon>Fungi</taxon>
        <taxon>Fungi incertae sedis</taxon>
        <taxon>Mucoromycota</taxon>
        <taxon>Mucoromycotina</taxon>
        <taxon>Endogonomycetes</taxon>
        <taxon>Endogonales</taxon>
        <taxon>Endogonales incertae sedis</taxon>
        <taxon>Bifiguratus</taxon>
    </lineage>
</organism>
<keyword evidence="11" id="KW-0804">Transcription</keyword>
<dbReference type="FunFam" id="3.90.920.10:FF:000001">
    <property type="entry name" value="DNA primase"/>
    <property type="match status" value="1"/>
</dbReference>
<dbReference type="GO" id="GO:0000785">
    <property type="term" value="C:chromatin"/>
    <property type="evidence" value="ECO:0007669"/>
    <property type="project" value="EnsemblFungi"/>
</dbReference>
<name>A0A261XXM7_9FUNG</name>